<dbReference type="Proteomes" id="UP001054837">
    <property type="component" value="Unassembled WGS sequence"/>
</dbReference>
<proteinExistence type="predicted"/>
<dbReference type="AlphaFoldDB" id="A0AAV4NZ40"/>
<dbReference type="EMBL" id="BPLQ01002227">
    <property type="protein sequence ID" value="GIX90152.1"/>
    <property type="molecule type" value="Genomic_DNA"/>
</dbReference>
<name>A0AAV4NZ40_9ARAC</name>
<comment type="caution">
    <text evidence="1">The sequence shown here is derived from an EMBL/GenBank/DDBJ whole genome shotgun (WGS) entry which is preliminary data.</text>
</comment>
<accession>A0AAV4NZ40</accession>
<sequence length="108" mass="12396">MYCTKIGTQNVAHFMICLWCPKETSREINQFGEIAWSLRLDDLLKSIHHFARRNRSLTNNGNETPGHTSERSVGSLKVIGGLVEDWIRMDLVFWGFRPPLLSCITMTT</sequence>
<reference evidence="1 2" key="1">
    <citation type="submission" date="2021-06" db="EMBL/GenBank/DDBJ databases">
        <title>Caerostris darwini draft genome.</title>
        <authorList>
            <person name="Kono N."/>
            <person name="Arakawa K."/>
        </authorList>
    </citation>
    <scope>NUCLEOTIDE SEQUENCE [LARGE SCALE GENOMIC DNA]</scope>
</reference>
<evidence type="ECO:0000313" key="2">
    <source>
        <dbReference type="Proteomes" id="UP001054837"/>
    </source>
</evidence>
<organism evidence="1 2">
    <name type="scientific">Caerostris darwini</name>
    <dbReference type="NCBI Taxonomy" id="1538125"/>
    <lineage>
        <taxon>Eukaryota</taxon>
        <taxon>Metazoa</taxon>
        <taxon>Ecdysozoa</taxon>
        <taxon>Arthropoda</taxon>
        <taxon>Chelicerata</taxon>
        <taxon>Arachnida</taxon>
        <taxon>Araneae</taxon>
        <taxon>Araneomorphae</taxon>
        <taxon>Entelegynae</taxon>
        <taxon>Araneoidea</taxon>
        <taxon>Araneidae</taxon>
        <taxon>Caerostris</taxon>
    </lineage>
</organism>
<keyword evidence="2" id="KW-1185">Reference proteome</keyword>
<gene>
    <name evidence="1" type="ORF">CDAR_559141</name>
</gene>
<evidence type="ECO:0000313" key="1">
    <source>
        <dbReference type="EMBL" id="GIX90152.1"/>
    </source>
</evidence>
<protein>
    <submittedName>
        <fullName evidence="1">Uncharacterized protein</fullName>
    </submittedName>
</protein>